<proteinExistence type="predicted"/>
<evidence type="ECO:0000313" key="6">
    <source>
        <dbReference type="Proteomes" id="UP000285209"/>
    </source>
</evidence>
<comment type="caution">
    <text evidence="5">The sequence shown here is derived from an EMBL/GenBank/DDBJ whole genome shotgun (WGS) entry which is preliminary data.</text>
</comment>
<feature type="domain" description="Signal transduction histidine kinase dimerisation/phosphoacceptor" evidence="4">
    <location>
        <begin position="197"/>
        <end position="240"/>
    </location>
</feature>
<evidence type="ECO:0000256" key="3">
    <source>
        <dbReference type="SAM" id="Phobius"/>
    </source>
</evidence>
<feature type="transmembrane region" description="Helical" evidence="3">
    <location>
        <begin position="12"/>
        <end position="37"/>
    </location>
</feature>
<evidence type="ECO:0000313" key="5">
    <source>
        <dbReference type="EMBL" id="RGZ16513.1"/>
    </source>
</evidence>
<dbReference type="Proteomes" id="UP000285209">
    <property type="component" value="Unassembled WGS sequence"/>
</dbReference>
<accession>A0A413M544</accession>
<keyword evidence="3" id="KW-0812">Transmembrane</keyword>
<protein>
    <recommendedName>
        <fullName evidence="2">histidine kinase</fullName>
        <ecNumber evidence="2">2.7.13.3</ecNumber>
    </recommendedName>
</protein>
<comment type="catalytic activity">
    <reaction evidence="1">
        <text>ATP + protein L-histidine = ADP + protein N-phospho-L-histidine.</text>
        <dbReference type="EC" id="2.7.13.3"/>
    </reaction>
</comment>
<keyword evidence="3" id="KW-0472">Membrane</keyword>
<dbReference type="Pfam" id="PF00512">
    <property type="entry name" value="HisKA"/>
    <property type="match status" value="1"/>
</dbReference>
<evidence type="ECO:0000256" key="2">
    <source>
        <dbReference type="ARBA" id="ARBA00012438"/>
    </source>
</evidence>
<dbReference type="GO" id="GO:0000155">
    <property type="term" value="F:phosphorelay sensor kinase activity"/>
    <property type="evidence" value="ECO:0007669"/>
    <property type="project" value="InterPro"/>
</dbReference>
<reference evidence="5 6" key="1">
    <citation type="submission" date="2018-08" db="EMBL/GenBank/DDBJ databases">
        <title>A genome reference for cultivated species of the human gut microbiota.</title>
        <authorList>
            <person name="Zou Y."/>
            <person name="Xue W."/>
            <person name="Luo G."/>
        </authorList>
    </citation>
    <scope>NUCLEOTIDE SEQUENCE [LARGE SCALE GENOMIC DNA]</scope>
    <source>
        <strain evidence="5 6">AM54-25XD</strain>
    </source>
</reference>
<feature type="transmembrane region" description="Helical" evidence="3">
    <location>
        <begin position="151"/>
        <end position="172"/>
    </location>
</feature>
<evidence type="ECO:0000256" key="1">
    <source>
        <dbReference type="ARBA" id="ARBA00000085"/>
    </source>
</evidence>
<keyword evidence="3" id="KW-1133">Transmembrane helix</keyword>
<sequence>MKNKFNGYKEYISSLLISFLIALLISITVFTAIYLCVEKIINEYVSSDSYIYNTQAAYITSFQKYVSDNKVSSNDFKSIDTWIQREKPEFFLISIDNETHYVSTEYLSLKKPQNLLLYNQKISVYLTALNFSDRTAKIFIYNNYQDKYLKTLLICDALFTLITAIVILFFIFRHILTQIHGTLNVVEQSETELINEKNMLIRSMAHDIRTPLAGLQSYAEIIKMENKKGAIPTEHIDVIRQL</sequence>
<dbReference type="AlphaFoldDB" id="A0A413M544"/>
<name>A0A413M544_9FIRM</name>
<organism evidence="5 6">
    <name type="scientific">Agathobacter rectalis</name>
    <dbReference type="NCBI Taxonomy" id="39491"/>
    <lineage>
        <taxon>Bacteria</taxon>
        <taxon>Bacillati</taxon>
        <taxon>Bacillota</taxon>
        <taxon>Clostridia</taxon>
        <taxon>Lachnospirales</taxon>
        <taxon>Lachnospiraceae</taxon>
        <taxon>Agathobacter</taxon>
    </lineage>
</organism>
<dbReference type="Gene3D" id="1.10.287.130">
    <property type="match status" value="1"/>
</dbReference>
<dbReference type="EC" id="2.7.13.3" evidence="2"/>
<gene>
    <name evidence="5" type="ORF">DXA03_11920</name>
</gene>
<dbReference type="EMBL" id="QSDV01000027">
    <property type="protein sequence ID" value="RGZ16513.1"/>
    <property type="molecule type" value="Genomic_DNA"/>
</dbReference>
<dbReference type="InterPro" id="IPR036097">
    <property type="entry name" value="HisK_dim/P_sf"/>
</dbReference>
<evidence type="ECO:0000259" key="4">
    <source>
        <dbReference type="Pfam" id="PF00512"/>
    </source>
</evidence>
<dbReference type="InterPro" id="IPR003661">
    <property type="entry name" value="HisK_dim/P_dom"/>
</dbReference>
<dbReference type="CDD" id="cd00082">
    <property type="entry name" value="HisKA"/>
    <property type="match status" value="1"/>
</dbReference>
<dbReference type="SUPFAM" id="SSF47384">
    <property type="entry name" value="Homodimeric domain of signal transducing histidine kinase"/>
    <property type="match status" value="1"/>
</dbReference>